<dbReference type="Proteomes" id="UP000276133">
    <property type="component" value="Unassembled WGS sequence"/>
</dbReference>
<protein>
    <submittedName>
        <fullName evidence="1">Uncharacterized protein</fullName>
    </submittedName>
</protein>
<reference evidence="1 2" key="1">
    <citation type="journal article" date="2018" name="Sci. Rep.">
        <title>Genomic signatures of local adaptation to the degree of environmental predictability in rotifers.</title>
        <authorList>
            <person name="Franch-Gras L."/>
            <person name="Hahn C."/>
            <person name="Garcia-Roger E.M."/>
            <person name="Carmona M.J."/>
            <person name="Serra M."/>
            <person name="Gomez A."/>
        </authorList>
    </citation>
    <scope>NUCLEOTIDE SEQUENCE [LARGE SCALE GENOMIC DNA]</scope>
    <source>
        <strain evidence="1">HYR1</strain>
    </source>
</reference>
<accession>A0A3M7QZY6</accession>
<evidence type="ECO:0000313" key="2">
    <source>
        <dbReference type="Proteomes" id="UP000276133"/>
    </source>
</evidence>
<keyword evidence="2" id="KW-1185">Reference proteome</keyword>
<organism evidence="1 2">
    <name type="scientific">Brachionus plicatilis</name>
    <name type="common">Marine rotifer</name>
    <name type="synonym">Brachionus muelleri</name>
    <dbReference type="NCBI Taxonomy" id="10195"/>
    <lineage>
        <taxon>Eukaryota</taxon>
        <taxon>Metazoa</taxon>
        <taxon>Spiralia</taxon>
        <taxon>Gnathifera</taxon>
        <taxon>Rotifera</taxon>
        <taxon>Eurotatoria</taxon>
        <taxon>Monogononta</taxon>
        <taxon>Pseudotrocha</taxon>
        <taxon>Ploima</taxon>
        <taxon>Brachionidae</taxon>
        <taxon>Brachionus</taxon>
    </lineage>
</organism>
<name>A0A3M7QZY6_BRAPC</name>
<gene>
    <name evidence="1" type="ORF">BpHYR1_031352</name>
</gene>
<comment type="caution">
    <text evidence="1">The sequence shown here is derived from an EMBL/GenBank/DDBJ whole genome shotgun (WGS) entry which is preliminary data.</text>
</comment>
<proteinExistence type="predicted"/>
<feature type="non-terminal residue" evidence="1">
    <location>
        <position position="1"/>
    </location>
</feature>
<dbReference type="EMBL" id="REGN01004652">
    <property type="protein sequence ID" value="RNA16681.1"/>
    <property type="molecule type" value="Genomic_DNA"/>
</dbReference>
<evidence type="ECO:0000313" key="1">
    <source>
        <dbReference type="EMBL" id="RNA16681.1"/>
    </source>
</evidence>
<sequence length="82" mass="9418">FENLVFCTLGALVKSKKRSVDHPLNHCPHHSRLNSSKKHSVFAQTAAFSPHWTRPTPSPDSKFTCDTQELLEQNHLKMQTEY</sequence>
<dbReference type="AlphaFoldDB" id="A0A3M7QZY6"/>